<dbReference type="AlphaFoldDB" id="A0A919Q1Z3"/>
<comment type="caution">
    <text evidence="1">The sequence shown here is derived from an EMBL/GenBank/DDBJ whole genome shotgun (WGS) entry which is preliminary data.</text>
</comment>
<gene>
    <name evidence="1" type="ORF">Dsi01nite_104410</name>
</gene>
<keyword evidence="2" id="KW-1185">Reference proteome</keyword>
<protein>
    <submittedName>
        <fullName evidence="1">Uncharacterized protein</fullName>
    </submittedName>
</protein>
<name>A0A919Q1Z3_9ACTN</name>
<dbReference type="Proteomes" id="UP000660611">
    <property type="component" value="Unassembled WGS sequence"/>
</dbReference>
<dbReference type="EMBL" id="BONQ01000178">
    <property type="protein sequence ID" value="GIG52400.1"/>
    <property type="molecule type" value="Genomic_DNA"/>
</dbReference>
<dbReference type="NCBIfam" id="NF040657">
    <property type="entry name" value="immun_SitI3"/>
    <property type="match status" value="1"/>
</dbReference>
<reference evidence="1" key="1">
    <citation type="submission" date="2021-01" db="EMBL/GenBank/DDBJ databases">
        <title>Whole genome shotgun sequence of Dactylosporangium siamense NBRC 106093.</title>
        <authorList>
            <person name="Komaki H."/>
            <person name="Tamura T."/>
        </authorList>
    </citation>
    <scope>NUCLEOTIDE SEQUENCE</scope>
    <source>
        <strain evidence="1">NBRC 106093</strain>
    </source>
</reference>
<evidence type="ECO:0000313" key="1">
    <source>
        <dbReference type="EMBL" id="GIG52400.1"/>
    </source>
</evidence>
<accession>A0A919Q1Z3</accession>
<organism evidence="1 2">
    <name type="scientific">Dactylosporangium siamense</name>
    <dbReference type="NCBI Taxonomy" id="685454"/>
    <lineage>
        <taxon>Bacteria</taxon>
        <taxon>Bacillati</taxon>
        <taxon>Actinomycetota</taxon>
        <taxon>Actinomycetes</taxon>
        <taxon>Micromonosporales</taxon>
        <taxon>Micromonosporaceae</taxon>
        <taxon>Dactylosporangium</taxon>
    </lineage>
</organism>
<dbReference type="InterPro" id="IPR049799">
    <property type="entry name" value="SitI3-like"/>
</dbReference>
<dbReference type="RefSeq" id="WP_203853986.1">
    <property type="nucleotide sequence ID" value="NZ_BAAAVW010000026.1"/>
</dbReference>
<evidence type="ECO:0000313" key="2">
    <source>
        <dbReference type="Proteomes" id="UP000660611"/>
    </source>
</evidence>
<proteinExistence type="predicted"/>
<sequence length="150" mass="16105">MGIEYRLTLSVPSPVTEVARRAVGDPGVPLTPYEHLLTADLNTSHGYSLSVGPVLDAYFEAVGDAGLQSWEVAKGVSITYAVTSDATWRARAQQNILISVAGVLATGPEDVTLIHNHDYLILTRVGGVVHKFRRDTWWAGVPQADAIIPG</sequence>